<keyword evidence="3" id="KW-1185">Reference proteome</keyword>
<dbReference type="Gene3D" id="3.20.20.370">
    <property type="entry name" value="Glycoside hydrolase/deacetylase"/>
    <property type="match status" value="1"/>
</dbReference>
<dbReference type="SUPFAM" id="SSF88713">
    <property type="entry name" value="Glycoside hydrolase/deacetylase"/>
    <property type="match status" value="1"/>
</dbReference>
<dbReference type="EMBL" id="QPJK01000003">
    <property type="protein sequence ID" value="RCW72840.1"/>
    <property type="molecule type" value="Genomic_DNA"/>
</dbReference>
<proteinExistence type="predicted"/>
<name>A0A368XXM3_9BURK</name>
<feature type="domain" description="NodB homology" evidence="1">
    <location>
        <begin position="82"/>
        <end position="268"/>
    </location>
</feature>
<dbReference type="PANTHER" id="PTHR10587">
    <property type="entry name" value="GLYCOSYL TRANSFERASE-RELATED"/>
    <property type="match status" value="1"/>
</dbReference>
<evidence type="ECO:0000313" key="2">
    <source>
        <dbReference type="EMBL" id="RCW72840.1"/>
    </source>
</evidence>
<reference evidence="2 3" key="1">
    <citation type="submission" date="2018-07" db="EMBL/GenBank/DDBJ databases">
        <title>Genomic Encyclopedia of Type Strains, Phase IV (KMG-IV): sequencing the most valuable type-strain genomes for metagenomic binning, comparative biology and taxonomic classification.</title>
        <authorList>
            <person name="Goeker M."/>
        </authorList>
    </citation>
    <scope>NUCLEOTIDE SEQUENCE [LARGE SCALE GENOMIC DNA]</scope>
    <source>
        <strain evidence="2 3">DSM 21634</strain>
    </source>
</reference>
<dbReference type="InterPro" id="IPR011330">
    <property type="entry name" value="Glyco_hydro/deAcase_b/a-brl"/>
</dbReference>
<dbReference type="GO" id="GO:0005975">
    <property type="term" value="P:carbohydrate metabolic process"/>
    <property type="evidence" value="ECO:0007669"/>
    <property type="project" value="InterPro"/>
</dbReference>
<protein>
    <submittedName>
        <fullName evidence="2">Peptidoglycan/xylan/chitin deacetylase (PgdA/CDA1 family)</fullName>
    </submittedName>
</protein>
<dbReference type="CDD" id="cd10917">
    <property type="entry name" value="CE4_NodB_like_6s_7s"/>
    <property type="match status" value="1"/>
</dbReference>
<dbReference type="Pfam" id="PF01522">
    <property type="entry name" value="Polysacc_deac_1"/>
    <property type="match status" value="1"/>
</dbReference>
<dbReference type="InterPro" id="IPR002509">
    <property type="entry name" value="NODB_dom"/>
</dbReference>
<dbReference type="PROSITE" id="PS51677">
    <property type="entry name" value="NODB"/>
    <property type="match status" value="1"/>
</dbReference>
<dbReference type="Proteomes" id="UP000252884">
    <property type="component" value="Unassembled WGS sequence"/>
</dbReference>
<dbReference type="AlphaFoldDB" id="A0A368XXM3"/>
<dbReference type="RefSeq" id="WP_211332975.1">
    <property type="nucleotide sequence ID" value="NZ_QPJK01000003.1"/>
</dbReference>
<sequence length="276" mass="29393">MHATASSPAPAKRWRAPLLLKASAACHLGAAGLVATAPPLWPWALGAVALDHALLTATGLWPRSTWLGANLLRLPAAAAARGEIAVTLDDGPDPAVTPQVLDILDAHGARATFFCIAEQAACHPSLAREIVRRGHSVQNHSLRHRHNFSLLGPAGLKREIGQAQDQLAQATGQRPTCFRAPAGLRNLFLDPVLHALDLRLVSWTRRGFDTREADPQTVLARLTQNLAAGDIVLLHDRHGAPMADGRPVVLQALPLLLARLRGAGLHAVTLPEALHS</sequence>
<dbReference type="InterPro" id="IPR050248">
    <property type="entry name" value="Polysacc_deacetylase_ArnD"/>
</dbReference>
<evidence type="ECO:0000259" key="1">
    <source>
        <dbReference type="PROSITE" id="PS51677"/>
    </source>
</evidence>
<gene>
    <name evidence="2" type="ORF">DES41_103447</name>
</gene>
<dbReference type="GO" id="GO:0016810">
    <property type="term" value="F:hydrolase activity, acting on carbon-nitrogen (but not peptide) bonds"/>
    <property type="evidence" value="ECO:0007669"/>
    <property type="project" value="InterPro"/>
</dbReference>
<evidence type="ECO:0000313" key="3">
    <source>
        <dbReference type="Proteomes" id="UP000252884"/>
    </source>
</evidence>
<comment type="caution">
    <text evidence="2">The sequence shown here is derived from an EMBL/GenBank/DDBJ whole genome shotgun (WGS) entry which is preliminary data.</text>
</comment>
<organism evidence="2 3">
    <name type="scientific">Pseudorhodoferax soli</name>
    <dbReference type="NCBI Taxonomy" id="545864"/>
    <lineage>
        <taxon>Bacteria</taxon>
        <taxon>Pseudomonadati</taxon>
        <taxon>Pseudomonadota</taxon>
        <taxon>Betaproteobacteria</taxon>
        <taxon>Burkholderiales</taxon>
        <taxon>Comamonadaceae</taxon>
    </lineage>
</organism>
<accession>A0A368XXM3</accession>
<dbReference type="PANTHER" id="PTHR10587:SF137">
    <property type="entry name" value="4-DEOXY-4-FORMAMIDO-L-ARABINOSE-PHOSPHOUNDECAPRENOL DEFORMYLASE ARND-RELATED"/>
    <property type="match status" value="1"/>
</dbReference>